<name>X1HYB9_9ZZZZ</name>
<reference evidence="1" key="1">
    <citation type="journal article" date="2014" name="Front. Microbiol.">
        <title>High frequency of phylogenetically diverse reductive dehalogenase-homologous genes in deep subseafloor sedimentary metagenomes.</title>
        <authorList>
            <person name="Kawai M."/>
            <person name="Futagami T."/>
            <person name="Toyoda A."/>
            <person name="Takaki Y."/>
            <person name="Nishi S."/>
            <person name="Hori S."/>
            <person name="Arai W."/>
            <person name="Tsubouchi T."/>
            <person name="Morono Y."/>
            <person name="Uchiyama I."/>
            <person name="Ito T."/>
            <person name="Fujiyama A."/>
            <person name="Inagaki F."/>
            <person name="Takami H."/>
        </authorList>
    </citation>
    <scope>NUCLEOTIDE SEQUENCE</scope>
    <source>
        <strain evidence="1">Expedition CK06-06</strain>
    </source>
</reference>
<organism evidence="1">
    <name type="scientific">marine sediment metagenome</name>
    <dbReference type="NCBI Taxonomy" id="412755"/>
    <lineage>
        <taxon>unclassified sequences</taxon>
        <taxon>metagenomes</taxon>
        <taxon>ecological metagenomes</taxon>
    </lineage>
</organism>
<dbReference type="AlphaFoldDB" id="X1HYB9"/>
<comment type="caution">
    <text evidence="1">The sequence shown here is derived from an EMBL/GenBank/DDBJ whole genome shotgun (WGS) entry which is preliminary data.</text>
</comment>
<gene>
    <name evidence="1" type="ORF">S03H2_34841</name>
</gene>
<proteinExistence type="predicted"/>
<dbReference type="EMBL" id="BARU01021280">
    <property type="protein sequence ID" value="GAH58824.1"/>
    <property type="molecule type" value="Genomic_DNA"/>
</dbReference>
<evidence type="ECO:0000313" key="1">
    <source>
        <dbReference type="EMBL" id="GAH58824.1"/>
    </source>
</evidence>
<accession>X1HYB9</accession>
<feature type="non-terminal residue" evidence="1">
    <location>
        <position position="143"/>
    </location>
</feature>
<sequence length="143" mass="16191">MITLPKKITDVKETTFVLNLTTGIASRFLSCGRDIIPCEAGFRSFDWTKLFYTIADAPGKPYRYNSWGIAYDSRKAPLKNILVKKYPWINPVGEHTFNIRVLFAVHLYTNPSGEVVAKNYVAYLTREFIPGAIPADKGVEWIA</sequence>
<protein>
    <submittedName>
        <fullName evidence="1">Uncharacterized protein</fullName>
    </submittedName>
</protein>